<reference evidence="3 4" key="1">
    <citation type="submission" date="2018-01" db="EMBL/GenBank/DDBJ databases">
        <title>Draft genome of the strawberry crown rot pathogen Phytophthora cactorum.</title>
        <authorList>
            <person name="Armitage A.D."/>
            <person name="Lysoe E."/>
            <person name="Nellist C.F."/>
            <person name="Harrison R.J."/>
            <person name="Brurberg M.B."/>
        </authorList>
    </citation>
    <scope>NUCLEOTIDE SEQUENCE [LARGE SCALE GENOMIC DNA]</scope>
    <source>
        <strain evidence="3 4">10300</strain>
    </source>
</reference>
<accession>A0A329S8Y7</accession>
<evidence type="ECO:0000313" key="4">
    <source>
        <dbReference type="Proteomes" id="UP000251314"/>
    </source>
</evidence>
<gene>
    <name evidence="3" type="ORF">PC110_g10497</name>
</gene>
<organism evidence="3 4">
    <name type="scientific">Phytophthora cactorum</name>
    <dbReference type="NCBI Taxonomy" id="29920"/>
    <lineage>
        <taxon>Eukaryota</taxon>
        <taxon>Sar</taxon>
        <taxon>Stramenopiles</taxon>
        <taxon>Oomycota</taxon>
        <taxon>Peronosporomycetes</taxon>
        <taxon>Peronosporales</taxon>
        <taxon>Peronosporaceae</taxon>
        <taxon>Phytophthora</taxon>
    </lineage>
</organism>
<evidence type="ECO:0000256" key="1">
    <source>
        <dbReference type="SAM" id="MobiDB-lite"/>
    </source>
</evidence>
<dbReference type="Proteomes" id="UP000251314">
    <property type="component" value="Unassembled WGS sequence"/>
</dbReference>
<keyword evidence="4" id="KW-1185">Reference proteome</keyword>
<dbReference type="Pfam" id="PF13843">
    <property type="entry name" value="DDE_Tnp_1_7"/>
    <property type="match status" value="1"/>
</dbReference>
<evidence type="ECO:0000313" key="3">
    <source>
        <dbReference type="EMBL" id="RAW33171.1"/>
    </source>
</evidence>
<dbReference type="AlphaFoldDB" id="A0A329S8Y7"/>
<name>A0A329S8Y7_9STRA</name>
<feature type="domain" description="PiggyBac transposable element-derived protein" evidence="2">
    <location>
        <begin position="10"/>
        <end position="129"/>
    </location>
</feature>
<proteinExistence type="predicted"/>
<dbReference type="InterPro" id="IPR029526">
    <property type="entry name" value="PGBD"/>
</dbReference>
<feature type="region of interest" description="Disordered" evidence="1">
    <location>
        <begin position="281"/>
        <end position="310"/>
    </location>
</feature>
<sequence>MSLVTTTSRWEHHVVATDRFYSSVTLSMEHLARRVYTVGTIQTSRIGYAEKVVDKRKKKPKDEQKGALLLAKHKTVKAMTALSWMDSKPVPFLATGASTKMMTVDRQVSHSEAQYSLQLSLVFKKYYKAHFMGLVGMALVNAATGADGAADSRGIRCGCQEQYCAAVTGDAPWPQSARNGEEHVPLENPDFHKTFHKTATGENKRCQRACKLCSRVRLYIARATGNPPTCGKNIKWYCGPCSDGNKRVSGPQPKMTCYQVYHEDWDCGRDIPLEYQETRTQMRALGEKRKRTRKDDDAHEGDEEEGSAHE</sequence>
<comment type="caution">
    <text evidence="3">The sequence shown here is derived from an EMBL/GenBank/DDBJ whole genome shotgun (WGS) entry which is preliminary data.</text>
</comment>
<evidence type="ECO:0000259" key="2">
    <source>
        <dbReference type="Pfam" id="PF13843"/>
    </source>
</evidence>
<dbReference type="PANTHER" id="PTHR46599:SF3">
    <property type="entry name" value="PIGGYBAC TRANSPOSABLE ELEMENT-DERIVED PROTEIN 4"/>
    <property type="match status" value="1"/>
</dbReference>
<feature type="compositionally biased region" description="Acidic residues" evidence="1">
    <location>
        <begin position="298"/>
        <end position="310"/>
    </location>
</feature>
<dbReference type="EMBL" id="MJFZ01000247">
    <property type="protein sequence ID" value="RAW33171.1"/>
    <property type="molecule type" value="Genomic_DNA"/>
</dbReference>
<protein>
    <recommendedName>
        <fullName evidence="2">PiggyBac transposable element-derived protein domain-containing protein</fullName>
    </recommendedName>
</protein>
<dbReference type="PANTHER" id="PTHR46599">
    <property type="entry name" value="PIGGYBAC TRANSPOSABLE ELEMENT-DERIVED PROTEIN 4"/>
    <property type="match status" value="1"/>
</dbReference>
<dbReference type="VEuPathDB" id="FungiDB:PC110_g10497"/>
<dbReference type="OrthoDB" id="115376at2759"/>